<proteinExistence type="predicted"/>
<protein>
    <submittedName>
        <fullName evidence="1">Uncharacterized protein</fullName>
    </submittedName>
</protein>
<dbReference type="AlphaFoldDB" id="A0A6A4H9Z8"/>
<accession>A0A6A4H9Z8</accession>
<evidence type="ECO:0000313" key="1">
    <source>
        <dbReference type="EMBL" id="KAE9395052.1"/>
    </source>
</evidence>
<sequence length="192" mass="20348">MSMSSWFTVTVTQNGARPVLPPASFQNGTVDSTVIPILIHAVLTVTVVEQYPDKCSTCDHCPVVFTAISATKCSEAAASWTPLTLKLESRLIGINAASALIPENLVSELLSSQVSPLLALNPAPSSGVNAASAPIPAAPVPSLHYFDRHVGVLFTNVGLYVTTPNMDVVHVPITHCETHIVMGKNHESSRIL</sequence>
<keyword evidence="2" id="KW-1185">Reference proteome</keyword>
<dbReference type="EMBL" id="ML769538">
    <property type="protein sequence ID" value="KAE9395052.1"/>
    <property type="molecule type" value="Genomic_DNA"/>
</dbReference>
<reference evidence="1" key="1">
    <citation type="journal article" date="2019" name="Environ. Microbiol.">
        <title>Fungal ecological strategies reflected in gene transcription - a case study of two litter decomposers.</title>
        <authorList>
            <person name="Barbi F."/>
            <person name="Kohler A."/>
            <person name="Barry K."/>
            <person name="Baskaran P."/>
            <person name="Daum C."/>
            <person name="Fauchery L."/>
            <person name="Ihrmark K."/>
            <person name="Kuo A."/>
            <person name="LaButti K."/>
            <person name="Lipzen A."/>
            <person name="Morin E."/>
            <person name="Grigoriev I.V."/>
            <person name="Henrissat B."/>
            <person name="Lindahl B."/>
            <person name="Martin F."/>
        </authorList>
    </citation>
    <scope>NUCLEOTIDE SEQUENCE</scope>
    <source>
        <strain evidence="1">JB14</strain>
    </source>
</reference>
<name>A0A6A4H9Z8_9AGAR</name>
<evidence type="ECO:0000313" key="2">
    <source>
        <dbReference type="Proteomes" id="UP000799118"/>
    </source>
</evidence>
<dbReference type="Proteomes" id="UP000799118">
    <property type="component" value="Unassembled WGS sequence"/>
</dbReference>
<dbReference type="OrthoDB" id="2634326at2759"/>
<organism evidence="1 2">
    <name type="scientific">Gymnopus androsaceus JB14</name>
    <dbReference type="NCBI Taxonomy" id="1447944"/>
    <lineage>
        <taxon>Eukaryota</taxon>
        <taxon>Fungi</taxon>
        <taxon>Dikarya</taxon>
        <taxon>Basidiomycota</taxon>
        <taxon>Agaricomycotina</taxon>
        <taxon>Agaricomycetes</taxon>
        <taxon>Agaricomycetidae</taxon>
        <taxon>Agaricales</taxon>
        <taxon>Marasmiineae</taxon>
        <taxon>Omphalotaceae</taxon>
        <taxon>Gymnopus</taxon>
    </lineage>
</organism>
<gene>
    <name evidence="1" type="ORF">BT96DRAFT_997947</name>
</gene>